<evidence type="ECO:0000313" key="1">
    <source>
        <dbReference type="EMBL" id="GFY57922.1"/>
    </source>
</evidence>
<evidence type="ECO:0000313" key="2">
    <source>
        <dbReference type="Proteomes" id="UP000886998"/>
    </source>
</evidence>
<dbReference type="EMBL" id="BMAV01011817">
    <property type="protein sequence ID" value="GFY57922.1"/>
    <property type="molecule type" value="Genomic_DNA"/>
</dbReference>
<reference evidence="1" key="1">
    <citation type="submission" date="2020-08" db="EMBL/GenBank/DDBJ databases">
        <title>Multicomponent nature underlies the extraordinary mechanical properties of spider dragline silk.</title>
        <authorList>
            <person name="Kono N."/>
            <person name="Nakamura H."/>
            <person name="Mori M."/>
            <person name="Yoshida Y."/>
            <person name="Ohtoshi R."/>
            <person name="Malay A.D."/>
            <person name="Moran D.A.P."/>
            <person name="Tomita M."/>
            <person name="Numata K."/>
            <person name="Arakawa K."/>
        </authorList>
    </citation>
    <scope>NUCLEOTIDE SEQUENCE</scope>
</reference>
<comment type="caution">
    <text evidence="1">The sequence shown here is derived from an EMBL/GenBank/DDBJ whole genome shotgun (WGS) entry which is preliminary data.</text>
</comment>
<dbReference type="OrthoDB" id="19928at2759"/>
<proteinExistence type="predicted"/>
<name>A0A8X6XPS3_9ARAC</name>
<organism evidence="1 2">
    <name type="scientific">Trichonephila inaurata madagascariensis</name>
    <dbReference type="NCBI Taxonomy" id="2747483"/>
    <lineage>
        <taxon>Eukaryota</taxon>
        <taxon>Metazoa</taxon>
        <taxon>Ecdysozoa</taxon>
        <taxon>Arthropoda</taxon>
        <taxon>Chelicerata</taxon>
        <taxon>Arachnida</taxon>
        <taxon>Araneae</taxon>
        <taxon>Araneomorphae</taxon>
        <taxon>Entelegynae</taxon>
        <taxon>Araneoidea</taxon>
        <taxon>Nephilidae</taxon>
        <taxon>Trichonephila</taxon>
        <taxon>Trichonephila inaurata</taxon>
    </lineage>
</organism>
<protein>
    <submittedName>
        <fullName evidence="1">Uncharacterized protein</fullName>
    </submittedName>
</protein>
<accession>A0A8X6XPS3</accession>
<dbReference type="AlphaFoldDB" id="A0A8X6XPS3"/>
<keyword evidence="2" id="KW-1185">Reference proteome</keyword>
<gene>
    <name evidence="1" type="primary">NCL1_44243</name>
    <name evidence="1" type="ORF">TNIN_476751</name>
</gene>
<sequence>MPMGPPKGFSPKNPLIHSKGAPCYLTSYFDWNSAGVPISARFSRNNGSNFQDLSFMRRPKKPVRPMYPNDRFHWARNHLHIRSQFLNHRAVGETEFDPFYILINKSQAKTIVTCVQDVLSVLLGNGVPFPALHVTD</sequence>
<dbReference type="Proteomes" id="UP000886998">
    <property type="component" value="Unassembled WGS sequence"/>
</dbReference>